<dbReference type="PROSITE" id="PS50111">
    <property type="entry name" value="CHEMOTAXIS_TRANSDUC_2"/>
    <property type="match status" value="1"/>
</dbReference>
<evidence type="ECO:0000256" key="2">
    <source>
        <dbReference type="PROSITE-ProRule" id="PRU00284"/>
    </source>
</evidence>
<evidence type="ECO:0000313" key="5">
    <source>
        <dbReference type="EMBL" id="NMH16253.1"/>
    </source>
</evidence>
<dbReference type="Gene3D" id="1.20.120.30">
    <property type="entry name" value="Aspartate receptor, ligand-binding domain"/>
    <property type="match status" value="1"/>
</dbReference>
<feature type="region of interest" description="Disordered" evidence="3">
    <location>
        <begin position="26"/>
        <end position="93"/>
    </location>
</feature>
<name>A0ABX1QJW1_9PROT</name>
<accession>A0ABX1QJW1</accession>
<dbReference type="PANTHER" id="PTHR32089">
    <property type="entry name" value="METHYL-ACCEPTING CHEMOTAXIS PROTEIN MCPB"/>
    <property type="match status" value="1"/>
</dbReference>
<dbReference type="EMBL" id="JAAAUB010000003">
    <property type="protein sequence ID" value="NMH16253.1"/>
    <property type="molecule type" value="Genomic_DNA"/>
</dbReference>
<keyword evidence="1 2" id="KW-0807">Transducer</keyword>
<evidence type="ECO:0000256" key="3">
    <source>
        <dbReference type="SAM" id="MobiDB-lite"/>
    </source>
</evidence>
<dbReference type="InterPro" id="IPR025991">
    <property type="entry name" value="Chemoreceptor_zinc-bind_dom"/>
</dbReference>
<reference evidence="5 6" key="1">
    <citation type="journal article" date="2020" name="Curr. Microbiol.">
        <title>Tepidiphilus baoligensis sp. nov., a Novel Bacterium of the Family Hydrogenophilaceae Isolated from an Oil Reservoir.</title>
        <authorList>
            <person name="Zhang X."/>
            <person name="Wang G."/>
            <person name="Ma X."/>
            <person name="Yu J."/>
            <person name="You J."/>
            <person name="Xue Y."/>
            <person name="Ma Y."/>
        </authorList>
    </citation>
    <scope>NUCLEOTIDE SEQUENCE [LARGE SCALE GENOMIC DNA]</scope>
    <source>
        <strain evidence="5 6">B18-69</strain>
    </source>
</reference>
<keyword evidence="6" id="KW-1185">Reference proteome</keyword>
<proteinExistence type="predicted"/>
<dbReference type="Pfam" id="PF00015">
    <property type="entry name" value="MCPsignal"/>
    <property type="match status" value="1"/>
</dbReference>
<comment type="caution">
    <text evidence="5">The sequence shown here is derived from an EMBL/GenBank/DDBJ whole genome shotgun (WGS) entry which is preliminary data.</text>
</comment>
<dbReference type="PANTHER" id="PTHR32089:SF114">
    <property type="entry name" value="METHYL-ACCEPTING CHEMOTAXIS PROTEIN MCPB"/>
    <property type="match status" value="1"/>
</dbReference>
<feature type="compositionally biased region" description="Basic and acidic residues" evidence="3">
    <location>
        <begin position="47"/>
        <end position="73"/>
    </location>
</feature>
<sequence length="606" mass="67025">MVRFSQEPDGARGLLLELCPAHARSQRRRAARLPRHLPPGAAIRPSRNRDPLRRDAPHRTRGETRRCRGELPRLARTSPRGSPSRLRAVDLPSPGSPAIQHCEGCMMDTGLRTTPVTVGSLRFTTKALRPAALLLLILLPLSLASSLPWGQLLIAVVQPLLAAVFLFFYARRRESALTALALLDEALERLKKGTLGARITDPDLCGPCAATLWRFNEFLDAVEIHVRDTTASAGRAARKDFARPVFADALPGEMGRSLDSLQAAQNTMRQVNELAAQSRLSSALHHLNLAKLIPKLASNQNDLMEVSKEMDELHRLAEHNRKNAEENLGTSRKIADELTAIDHEMESLGEMSLSLEKAGMAIGHTVDLIDGITEQTNLLALNAAIEAARAGEVGRGFAVVADEVRKLAEHTRTATTEVSNVVADLQQRILMMVQKSASLRAKTRTISDSVDAFRHDFADMARSAGETMLMVDHVKDLAFASLAKLDHLVYMQRAYVAAEHPEDREATAAIQTDHQHCRLGQWYYEGLGRQTFSKLPSWPKLETPHREVHAAVRAAVEASRDDWKNDESILERILDHLQRAETASTEIFRLLGELVREKHGSTGNRG</sequence>
<protein>
    <submittedName>
        <fullName evidence="5">Chemotaxis protein</fullName>
    </submittedName>
</protein>
<organism evidence="5 6">
    <name type="scientific">Tepidiphilus baoligensis</name>
    <dbReference type="NCBI Taxonomy" id="2698687"/>
    <lineage>
        <taxon>Bacteria</taxon>
        <taxon>Pseudomonadati</taxon>
        <taxon>Pseudomonadota</taxon>
        <taxon>Hydrogenophilia</taxon>
        <taxon>Hydrogenophilales</taxon>
        <taxon>Hydrogenophilaceae</taxon>
        <taxon>Tepidiphilus</taxon>
    </lineage>
</organism>
<gene>
    <name evidence="5" type="ORF">GV368_03855</name>
</gene>
<feature type="compositionally biased region" description="Basic residues" evidence="3">
    <location>
        <begin position="26"/>
        <end position="35"/>
    </location>
</feature>
<dbReference type="Pfam" id="PF13682">
    <property type="entry name" value="CZB"/>
    <property type="match status" value="1"/>
</dbReference>
<dbReference type="Proteomes" id="UP000669605">
    <property type="component" value="Unassembled WGS sequence"/>
</dbReference>
<dbReference type="SMART" id="SM00283">
    <property type="entry name" value="MA"/>
    <property type="match status" value="1"/>
</dbReference>
<evidence type="ECO:0000313" key="6">
    <source>
        <dbReference type="Proteomes" id="UP000669605"/>
    </source>
</evidence>
<evidence type="ECO:0000256" key="1">
    <source>
        <dbReference type="ARBA" id="ARBA00023224"/>
    </source>
</evidence>
<dbReference type="Gene3D" id="1.10.287.950">
    <property type="entry name" value="Methyl-accepting chemotaxis protein"/>
    <property type="match status" value="1"/>
</dbReference>
<dbReference type="SUPFAM" id="SSF58104">
    <property type="entry name" value="Methyl-accepting chemotaxis protein (MCP) signaling domain"/>
    <property type="match status" value="1"/>
</dbReference>
<dbReference type="InterPro" id="IPR004089">
    <property type="entry name" value="MCPsignal_dom"/>
</dbReference>
<feature type="domain" description="Methyl-accepting transducer" evidence="4">
    <location>
        <begin position="260"/>
        <end position="481"/>
    </location>
</feature>
<evidence type="ECO:0000259" key="4">
    <source>
        <dbReference type="PROSITE" id="PS50111"/>
    </source>
</evidence>